<dbReference type="EMBL" id="SPHZ02000005">
    <property type="protein sequence ID" value="KAF0921000.1"/>
    <property type="molecule type" value="Genomic_DNA"/>
</dbReference>
<accession>A0A6G1E890</accession>
<reference evidence="2 3" key="1">
    <citation type="submission" date="2019-11" db="EMBL/GenBank/DDBJ databases">
        <title>Whole genome sequence of Oryza granulata.</title>
        <authorList>
            <person name="Li W."/>
        </authorList>
    </citation>
    <scope>NUCLEOTIDE SEQUENCE [LARGE SCALE GENOMIC DNA]</scope>
    <source>
        <strain evidence="3">cv. Menghai</strain>
        <tissue evidence="2">Leaf</tissue>
    </source>
</reference>
<name>A0A6G1E890_9ORYZ</name>
<gene>
    <name evidence="2" type="ORF">E2562_037924</name>
</gene>
<dbReference type="AlphaFoldDB" id="A0A6G1E890"/>
<dbReference type="Proteomes" id="UP000479710">
    <property type="component" value="Unassembled WGS sequence"/>
</dbReference>
<organism evidence="2 3">
    <name type="scientific">Oryza meyeriana var. granulata</name>
    <dbReference type="NCBI Taxonomy" id="110450"/>
    <lineage>
        <taxon>Eukaryota</taxon>
        <taxon>Viridiplantae</taxon>
        <taxon>Streptophyta</taxon>
        <taxon>Embryophyta</taxon>
        <taxon>Tracheophyta</taxon>
        <taxon>Spermatophyta</taxon>
        <taxon>Magnoliopsida</taxon>
        <taxon>Liliopsida</taxon>
        <taxon>Poales</taxon>
        <taxon>Poaceae</taxon>
        <taxon>BOP clade</taxon>
        <taxon>Oryzoideae</taxon>
        <taxon>Oryzeae</taxon>
        <taxon>Oryzinae</taxon>
        <taxon>Oryza</taxon>
        <taxon>Oryza meyeriana</taxon>
    </lineage>
</organism>
<feature type="compositionally biased region" description="Basic residues" evidence="1">
    <location>
        <begin position="55"/>
        <end position="73"/>
    </location>
</feature>
<proteinExistence type="predicted"/>
<keyword evidence="3" id="KW-1185">Reference proteome</keyword>
<feature type="region of interest" description="Disordered" evidence="1">
    <location>
        <begin position="51"/>
        <end position="73"/>
    </location>
</feature>
<evidence type="ECO:0000313" key="2">
    <source>
        <dbReference type="EMBL" id="KAF0921000.1"/>
    </source>
</evidence>
<protein>
    <submittedName>
        <fullName evidence="2">Uncharacterized protein</fullName>
    </submittedName>
</protein>
<comment type="caution">
    <text evidence="2">The sequence shown here is derived from an EMBL/GenBank/DDBJ whole genome shotgun (WGS) entry which is preliminary data.</text>
</comment>
<evidence type="ECO:0000256" key="1">
    <source>
        <dbReference type="SAM" id="MobiDB-lite"/>
    </source>
</evidence>
<sequence>MATKEVAAAAPAAGSTVVPCVAPIVVASGAGSSSGCAVLAIVALGFGSSGSDAKARHRPPHPPIKRTTTKPKSRLAIARAPSALTTPSAPATLEASSSGGGLRLLKSMGSMKWKRMITQNLQLLHLPIRVMIMKKPQAFGVVFKRSKMGLSLA</sequence>
<evidence type="ECO:0000313" key="3">
    <source>
        <dbReference type="Proteomes" id="UP000479710"/>
    </source>
</evidence>